<evidence type="ECO:0000259" key="1">
    <source>
        <dbReference type="Pfam" id="PF22766"/>
    </source>
</evidence>
<name>A0A420IW40_9PEZI</name>
<dbReference type="InterPro" id="IPR055148">
    <property type="entry name" value="ZW10_C_2"/>
</dbReference>
<dbReference type="GO" id="GO:0006888">
    <property type="term" value="P:endoplasmic reticulum to Golgi vesicle-mediated transport"/>
    <property type="evidence" value="ECO:0007669"/>
    <property type="project" value="TreeGrafter"/>
</dbReference>
<reference evidence="2 3" key="1">
    <citation type="journal article" date="2018" name="BMC Genomics">
        <title>Comparative genome analyses reveal sequence features reflecting distinct modes of host-adaptation between dicot and monocot powdery mildew.</title>
        <authorList>
            <person name="Wu Y."/>
            <person name="Ma X."/>
            <person name="Pan Z."/>
            <person name="Kale S.D."/>
            <person name="Song Y."/>
            <person name="King H."/>
            <person name="Zhang Q."/>
            <person name="Presley C."/>
            <person name="Deng X."/>
            <person name="Wei C.I."/>
            <person name="Xiao S."/>
        </authorList>
    </citation>
    <scope>NUCLEOTIDE SEQUENCE [LARGE SCALE GENOMIC DNA]</scope>
    <source>
        <strain evidence="2">UCSC1</strain>
    </source>
</reference>
<accession>A0A420IW40</accession>
<dbReference type="AlphaFoldDB" id="A0A420IW40"/>
<feature type="domain" description="ZW10 C-terminal helical" evidence="1">
    <location>
        <begin position="702"/>
        <end position="847"/>
    </location>
</feature>
<dbReference type="Proteomes" id="UP000285405">
    <property type="component" value="Unassembled WGS sequence"/>
</dbReference>
<dbReference type="Gene3D" id="1.10.357.150">
    <property type="match status" value="1"/>
</dbReference>
<dbReference type="InterPro" id="IPR046362">
    <property type="entry name" value="Zw10/DSL1_C_sf"/>
</dbReference>
<proteinExistence type="predicted"/>
<sequence length="864" mass="98597">MTSPDARNQLGKLLVDLSNDKAILKEKAILNAHVSECALPSALSTLAAAKDELEAEIRSISQGIAEEVDDWIIHTKSIQEDVNTSQRLANSIVQQAEADEQLMEEIKVKELQISKLRKEASFNQSVFLHLKHIQHIHNGQLKIENLIRDKSLMDSLYMLIGMEIRYLIEYELVLNEIEIFEFRQHAFHNQSINVIGELELKLSNLGKILHEELLRIWATLVYVDKEHKSITIQRTLSSTSPLRSIDENISLEDVISGLEFFGDIPDVIRNFCNDLENLILEPRTVKKDLALQSIEVKDHTISLGPIVNDSIKELFSEIKTLISFLHQVFPTAAHEALSNSVMPYLSNRILNLWLEQTVPSSLKVLTEYKKSLDRVLGYITEIETIGWPGFDSIRDWVENFSKIWLKKRRDIALEWTRDQILMHVEAPFEKEKVGVRLTEENYNINATPTSATERQDWDAAWGFEEDITVDKAKPVFNDVEDLNNKITSFNLSSNEISTGNIEDSGDDVVDAWGWGDEDTQEIKPGKEQDCLEMTGLEGNATSEIEDMSSFEEYWISGLPKSIRTAVIEIYEDFVDPQNPVFSLATGLLGIPSQILAMHRAISPSYYVHFTCGNMYRHNDSIWLAERLKESIKEWNKGSNITLPSRNISDIDSEIARLESFGKRGLDYELILQKEKITNMLAGMQNFFRQDNQDKGHLEKMTSTVLLYIREQASLWKSILKLSTWAEATGVLINTVATKIIKDIFDLPDIGIEEAERTSAIISKIETLDDLFIYRLDSSGQNEDSNADVAVVPLTAQFADKWMKMKFLSEALQSNLKDVKFLWFESDLSLYFAAEEVIELIRLCFVMNNGVRQAIKEIRDNPTPR</sequence>
<dbReference type="GO" id="GO:0007094">
    <property type="term" value="P:mitotic spindle assembly checkpoint signaling"/>
    <property type="evidence" value="ECO:0007669"/>
    <property type="project" value="TreeGrafter"/>
</dbReference>
<evidence type="ECO:0000313" key="3">
    <source>
        <dbReference type="Proteomes" id="UP000285405"/>
    </source>
</evidence>
<gene>
    <name evidence="2" type="ORF">GcC1_052033</name>
</gene>
<comment type="caution">
    <text evidence="2">The sequence shown here is derived from an EMBL/GenBank/DDBJ whole genome shotgun (WGS) entry which is preliminary data.</text>
</comment>
<dbReference type="Pfam" id="PF22766">
    <property type="entry name" value="ZW10_C2"/>
    <property type="match status" value="1"/>
</dbReference>
<protein>
    <submittedName>
        <fullName evidence="2">Putative zw10 centromere kinetochore protein zw10</fullName>
    </submittedName>
</protein>
<dbReference type="PANTHER" id="PTHR12205:SF0">
    <property type="entry name" value="CENTROMERE_KINETOCHORE PROTEIN ZW10 HOMOLOG"/>
    <property type="match status" value="1"/>
</dbReference>
<evidence type="ECO:0000313" key="2">
    <source>
        <dbReference type="EMBL" id="RKF78755.1"/>
    </source>
</evidence>
<dbReference type="GO" id="GO:1990423">
    <property type="term" value="C:RZZ complex"/>
    <property type="evidence" value="ECO:0007669"/>
    <property type="project" value="TreeGrafter"/>
</dbReference>
<dbReference type="PANTHER" id="PTHR12205">
    <property type="entry name" value="CENTROMERE/KINETOCHORE PROTEIN ZW10"/>
    <property type="match status" value="1"/>
</dbReference>
<dbReference type="EMBL" id="MCBR01005289">
    <property type="protein sequence ID" value="RKF78755.1"/>
    <property type="molecule type" value="Genomic_DNA"/>
</dbReference>
<dbReference type="OrthoDB" id="534815at2759"/>
<organism evidence="2 3">
    <name type="scientific">Golovinomyces cichoracearum</name>
    <dbReference type="NCBI Taxonomy" id="62708"/>
    <lineage>
        <taxon>Eukaryota</taxon>
        <taxon>Fungi</taxon>
        <taxon>Dikarya</taxon>
        <taxon>Ascomycota</taxon>
        <taxon>Pezizomycotina</taxon>
        <taxon>Leotiomycetes</taxon>
        <taxon>Erysiphales</taxon>
        <taxon>Erysiphaceae</taxon>
        <taxon>Golovinomyces</taxon>
    </lineage>
</organism>
<dbReference type="GO" id="GO:0005737">
    <property type="term" value="C:cytoplasm"/>
    <property type="evidence" value="ECO:0007669"/>
    <property type="project" value="GOC"/>
</dbReference>